<protein>
    <recommendedName>
        <fullName evidence="5">BolA-like protein</fullName>
    </recommendedName>
</protein>
<dbReference type="SUPFAM" id="SSF82657">
    <property type="entry name" value="BolA-like"/>
    <property type="match status" value="1"/>
</dbReference>
<dbReference type="PANTHER" id="PTHR46229">
    <property type="entry name" value="BOLA TRANSCRIPTION REGULATOR"/>
    <property type="match status" value="1"/>
</dbReference>
<comment type="similarity">
    <text evidence="1 2">Belongs to the BolA/IbaG family.</text>
</comment>
<keyword evidence="4" id="KW-1185">Reference proteome</keyword>
<dbReference type="STRING" id="6832.A0A553PPS9"/>
<dbReference type="PANTHER" id="PTHR46229:SF2">
    <property type="entry name" value="BOLA-LIKE PROTEIN 1"/>
    <property type="match status" value="1"/>
</dbReference>
<dbReference type="EMBL" id="VCGU01000002">
    <property type="protein sequence ID" value="TRY79687.1"/>
    <property type="molecule type" value="Genomic_DNA"/>
</dbReference>
<evidence type="ECO:0000313" key="4">
    <source>
        <dbReference type="Proteomes" id="UP000318571"/>
    </source>
</evidence>
<dbReference type="InterPro" id="IPR002634">
    <property type="entry name" value="BolA"/>
</dbReference>
<organism evidence="3 4">
    <name type="scientific">Tigriopus californicus</name>
    <name type="common">Marine copepod</name>
    <dbReference type="NCBI Taxonomy" id="6832"/>
    <lineage>
        <taxon>Eukaryota</taxon>
        <taxon>Metazoa</taxon>
        <taxon>Ecdysozoa</taxon>
        <taxon>Arthropoda</taxon>
        <taxon>Crustacea</taxon>
        <taxon>Multicrustacea</taxon>
        <taxon>Hexanauplia</taxon>
        <taxon>Copepoda</taxon>
        <taxon>Harpacticoida</taxon>
        <taxon>Harpacticidae</taxon>
        <taxon>Tigriopus</taxon>
    </lineage>
</organism>
<dbReference type="Gene3D" id="3.10.20.90">
    <property type="entry name" value="Phosphatidylinositol 3-kinase Catalytic Subunit, Chain A, domain 1"/>
    <property type="match status" value="1"/>
</dbReference>
<evidence type="ECO:0000256" key="2">
    <source>
        <dbReference type="RuleBase" id="RU003860"/>
    </source>
</evidence>
<evidence type="ECO:0000256" key="1">
    <source>
        <dbReference type="ARBA" id="ARBA00005578"/>
    </source>
</evidence>
<name>A0A553PPS9_TIGCA</name>
<reference evidence="3 4" key="1">
    <citation type="journal article" date="2018" name="Nat. Ecol. Evol.">
        <title>Genomic signatures of mitonuclear coevolution across populations of Tigriopus californicus.</title>
        <authorList>
            <person name="Barreto F.S."/>
            <person name="Watson E.T."/>
            <person name="Lima T.G."/>
            <person name="Willett C.S."/>
            <person name="Edmands S."/>
            <person name="Li W."/>
            <person name="Burton R.S."/>
        </authorList>
    </citation>
    <scope>NUCLEOTIDE SEQUENCE [LARGE SCALE GENOMIC DNA]</scope>
    <source>
        <strain evidence="3 4">San Diego</strain>
    </source>
</reference>
<evidence type="ECO:0008006" key="5">
    <source>
        <dbReference type="Google" id="ProtNLM"/>
    </source>
</evidence>
<dbReference type="Proteomes" id="UP000318571">
    <property type="component" value="Chromosome 6"/>
</dbReference>
<accession>A0A553PPS9</accession>
<dbReference type="GO" id="GO:0005739">
    <property type="term" value="C:mitochondrion"/>
    <property type="evidence" value="ECO:0007669"/>
    <property type="project" value="TreeGrafter"/>
</dbReference>
<dbReference type="Pfam" id="PF01722">
    <property type="entry name" value="BolA"/>
    <property type="match status" value="1"/>
</dbReference>
<evidence type="ECO:0000313" key="3">
    <source>
        <dbReference type="EMBL" id="TRY79687.1"/>
    </source>
</evidence>
<comment type="caution">
    <text evidence="3">The sequence shown here is derived from an EMBL/GenBank/DDBJ whole genome shotgun (WGS) entry which is preliminary data.</text>
</comment>
<sequence>MAFIVRSWSSKIQHHSCILDHFRMASNLGGPIESKIREKLTNKFVPIHFEVMIVSDVFKDLALIKRHRLVNETLTEELESGVHALSIVAKTPEQWENVDNKTIEPSPSCRGGFGK</sequence>
<proteinExistence type="inferred from homology"/>
<dbReference type="InterPro" id="IPR050961">
    <property type="entry name" value="BolA/IbaG_stress_morph_reg"/>
</dbReference>
<dbReference type="InterPro" id="IPR036065">
    <property type="entry name" value="BolA-like_sf"/>
</dbReference>
<dbReference type="AlphaFoldDB" id="A0A553PPS9"/>
<gene>
    <name evidence="3" type="ORF">TCAL_09899</name>
</gene>
<dbReference type="OMA" id="DHFRMAS"/>